<dbReference type="Proteomes" id="UP000240760">
    <property type="component" value="Unassembled WGS sequence"/>
</dbReference>
<proteinExistence type="predicted"/>
<gene>
    <name evidence="1" type="ORF">M440DRAFT_78589</name>
</gene>
<name>A0A2T4CI32_TRILO</name>
<reference evidence="1 2" key="1">
    <citation type="submission" date="2016-07" db="EMBL/GenBank/DDBJ databases">
        <title>Multiple horizontal gene transfer events from other fungi enriched the ability of initially mycotrophic Trichoderma (Ascomycota) to feed on dead plant biomass.</title>
        <authorList>
            <consortium name="DOE Joint Genome Institute"/>
            <person name="Aerts A."/>
            <person name="Atanasova L."/>
            <person name="Chenthamara K."/>
            <person name="Zhang J."/>
            <person name="Grujic M."/>
            <person name="Henrissat B."/>
            <person name="Kuo A."/>
            <person name="Salamov A."/>
            <person name="Lipzen A."/>
            <person name="Labutti K."/>
            <person name="Barry K."/>
            <person name="Miao Y."/>
            <person name="Rahimi M.J."/>
            <person name="Shen Q."/>
            <person name="Grigoriev I.V."/>
            <person name="Kubicek C.P."/>
            <person name="Druzhinina I.S."/>
        </authorList>
    </citation>
    <scope>NUCLEOTIDE SEQUENCE [LARGE SCALE GENOMIC DNA]</scope>
    <source>
        <strain evidence="1 2">ATCC 18648</strain>
    </source>
</reference>
<protein>
    <submittedName>
        <fullName evidence="1">Uncharacterized protein</fullName>
    </submittedName>
</protein>
<evidence type="ECO:0000313" key="2">
    <source>
        <dbReference type="Proteomes" id="UP000240760"/>
    </source>
</evidence>
<accession>A0A2T4CI32</accession>
<evidence type="ECO:0000313" key="1">
    <source>
        <dbReference type="EMBL" id="PTB81182.1"/>
    </source>
</evidence>
<keyword evidence="2" id="KW-1185">Reference proteome</keyword>
<sequence>MLVSPSRASSDLMLFLTYRTRAPPFRYRNAYSIHPTAIVIPPKKHGMIATLDSLLLTWKHVCRCRQMSQAVGRPFFFFPARGPAPQASRFPVIRRILLPRVSIPARLLVFLVFSYRHIFQGTYCQLAEHTSLLFSLGFSRACVLLFSRSGLCDDVEILMIYEFVNCQDFDNWSFYLEELR</sequence>
<dbReference type="EMBL" id="KZ679126">
    <property type="protein sequence ID" value="PTB81182.1"/>
    <property type="molecule type" value="Genomic_DNA"/>
</dbReference>
<dbReference type="AlphaFoldDB" id="A0A2T4CI32"/>
<organism evidence="1 2">
    <name type="scientific">Trichoderma longibrachiatum ATCC 18648</name>
    <dbReference type="NCBI Taxonomy" id="983965"/>
    <lineage>
        <taxon>Eukaryota</taxon>
        <taxon>Fungi</taxon>
        <taxon>Dikarya</taxon>
        <taxon>Ascomycota</taxon>
        <taxon>Pezizomycotina</taxon>
        <taxon>Sordariomycetes</taxon>
        <taxon>Hypocreomycetidae</taxon>
        <taxon>Hypocreales</taxon>
        <taxon>Hypocreaceae</taxon>
        <taxon>Trichoderma</taxon>
    </lineage>
</organism>